<dbReference type="CDD" id="cd13528">
    <property type="entry name" value="PBP2_osmoprotectants"/>
    <property type="match status" value="1"/>
</dbReference>
<organism evidence="3 4">
    <name type="scientific">Erysipelothrix piscisicarius</name>
    <dbReference type="NCBI Taxonomy" id="2485784"/>
    <lineage>
        <taxon>Bacteria</taxon>
        <taxon>Bacillati</taxon>
        <taxon>Bacillota</taxon>
        <taxon>Erysipelotrichia</taxon>
        <taxon>Erysipelotrichales</taxon>
        <taxon>Erysipelotrichaceae</taxon>
        <taxon>Erysipelothrix</taxon>
    </lineage>
</organism>
<dbReference type="EMBL" id="CP034234">
    <property type="protein sequence ID" value="AZK43735.1"/>
    <property type="molecule type" value="Genomic_DNA"/>
</dbReference>
<evidence type="ECO:0000256" key="1">
    <source>
        <dbReference type="SAM" id="SignalP"/>
    </source>
</evidence>
<dbReference type="GO" id="GO:0022857">
    <property type="term" value="F:transmembrane transporter activity"/>
    <property type="evidence" value="ECO:0007669"/>
    <property type="project" value="InterPro"/>
</dbReference>
<dbReference type="GO" id="GO:0043190">
    <property type="term" value="C:ATP-binding cassette (ABC) transporter complex"/>
    <property type="evidence" value="ECO:0007669"/>
    <property type="project" value="InterPro"/>
</dbReference>
<keyword evidence="1" id="KW-0732">Signal</keyword>
<evidence type="ECO:0000259" key="2">
    <source>
        <dbReference type="Pfam" id="PF04069"/>
    </source>
</evidence>
<dbReference type="Proteomes" id="UP000278804">
    <property type="component" value="Chromosome"/>
</dbReference>
<reference evidence="3 4" key="1">
    <citation type="journal article" date="2020" name="Int. J. Syst. Evol. Microbiol.">
        <title>Description of Erysipelothrix piscisicarius sp. nov., an emergent fish pathogen, and assessment of virulence using a tiger barb (Puntigrus tetrazona) infection model.</title>
        <authorList>
            <person name="Pomaranski E.K."/>
            <person name="Griffin M.J."/>
            <person name="Camus A.C."/>
            <person name="Armwood A.R."/>
            <person name="Shelley J."/>
            <person name="Waldbieser G.C."/>
            <person name="LaFrentz B.R."/>
            <person name="Garcia J.C."/>
            <person name="Yanong R."/>
            <person name="Soto E."/>
        </authorList>
    </citation>
    <scope>NUCLEOTIDE SEQUENCE [LARGE SCALE GENOMIC DNA]</scope>
    <source>
        <strain evidence="3 4">15TAL0474</strain>
    </source>
</reference>
<dbReference type="SUPFAM" id="SSF53850">
    <property type="entry name" value="Periplasmic binding protein-like II"/>
    <property type="match status" value="1"/>
</dbReference>
<dbReference type="Gene3D" id="3.40.190.10">
    <property type="entry name" value="Periplasmic binding protein-like II"/>
    <property type="match status" value="1"/>
</dbReference>
<sequence length="297" mass="33233">MRKIIILVVALLALSGCGSRQEGDLVIIDGDIAEMNVATYMAKIMIETHTDYSVYIQPSMAYNLAFDQIKRGAMDMTLSWDGTVLTTFLKQDPQDIPSSQSLFDFTNNLAQENANVKLLEPLGSANSYVVAITDELSQAYNIKTISDLKPLAQDLIFAAEHSFFDDNGSVRYKPLTKFYDMDFKEANSIDIGLKLAGLVSDNMDVTLVTSADGMVNRYPVTMLEDDLNFFPRYQSAFLVRADLEHDFPGVEAVLEKLSNSITTDESRHLNYLVDVEVKNPETVARDFLIQKNLIQKP</sequence>
<gene>
    <name evidence="3" type="ORF">EEI45_02050</name>
</gene>
<evidence type="ECO:0000313" key="4">
    <source>
        <dbReference type="Proteomes" id="UP000278804"/>
    </source>
</evidence>
<feature type="signal peptide" evidence="1">
    <location>
        <begin position="1"/>
        <end position="22"/>
    </location>
</feature>
<feature type="chain" id="PRO_5039524398" evidence="1">
    <location>
        <begin position="23"/>
        <end position="297"/>
    </location>
</feature>
<evidence type="ECO:0000313" key="3">
    <source>
        <dbReference type="EMBL" id="AZK43735.1"/>
    </source>
</evidence>
<protein>
    <submittedName>
        <fullName evidence="3">Glycine/betaine ABC transporter</fullName>
    </submittedName>
</protein>
<dbReference type="AlphaFoldDB" id="A0A3S8RLD3"/>
<dbReference type="Gene3D" id="3.40.190.120">
    <property type="entry name" value="Osmoprotection protein (prox), domain 2"/>
    <property type="match status" value="1"/>
</dbReference>
<proteinExistence type="predicted"/>
<dbReference type="KEGG" id="eri:EEI45_02050"/>
<dbReference type="PROSITE" id="PS51257">
    <property type="entry name" value="PROKAR_LIPOPROTEIN"/>
    <property type="match status" value="1"/>
</dbReference>
<dbReference type="Pfam" id="PF04069">
    <property type="entry name" value="OpuAC"/>
    <property type="match status" value="1"/>
</dbReference>
<dbReference type="InterPro" id="IPR007210">
    <property type="entry name" value="ABC_Gly_betaine_transp_sub-bd"/>
</dbReference>
<dbReference type="RefSeq" id="WP_125163951.1">
    <property type="nucleotide sequence ID" value="NZ_CP034234.1"/>
</dbReference>
<accession>A0A3S8RLD3</accession>
<name>A0A3S8RLD3_9FIRM</name>
<keyword evidence="4" id="KW-1185">Reference proteome</keyword>
<feature type="domain" description="ABC-type glycine betaine transport system substrate-binding" evidence="2">
    <location>
        <begin position="24"/>
        <end position="289"/>
    </location>
</feature>